<feature type="domain" description="Xylose isomerase-like TIM barrel" evidence="1">
    <location>
        <begin position="18"/>
        <end position="252"/>
    </location>
</feature>
<evidence type="ECO:0000313" key="3">
    <source>
        <dbReference type="Proteomes" id="UP000183557"/>
    </source>
</evidence>
<keyword evidence="3" id="KW-1185">Reference proteome</keyword>
<accession>A0A1I3RY15</accession>
<dbReference type="InterPro" id="IPR013022">
    <property type="entry name" value="Xyl_isomerase-like_TIM-brl"/>
</dbReference>
<proteinExistence type="predicted"/>
<dbReference type="InterPro" id="IPR036237">
    <property type="entry name" value="Xyl_isomerase-like_sf"/>
</dbReference>
<sequence>MKVSCHLITWGEDLLKGLKEASELGYQACETFTHLALAYEKDIDKFNGLLDEYGFELSALYGGGRFTDLTKREYIIERNAQVARFIAAAGGDRIILGPAGPRNEDGTTLEELHIAAETINQAARKCSELGVKACLHPHIGTEIENESELDMIMELTDPEYVFFCPDTAHLAKAGMNPLEVIKKYQDRIAYVHLKDISPEFADSETFPILEGNEQMPIFCELGLGTLSDELKEIVHFLKDIDYGGWLTVEIDQTTSTPYESLAVCRDFVQDKLSVSL</sequence>
<reference evidence="3" key="1">
    <citation type="submission" date="2016-10" db="EMBL/GenBank/DDBJ databases">
        <authorList>
            <person name="Varghese N."/>
            <person name="Submissions S."/>
        </authorList>
    </citation>
    <scope>NUCLEOTIDE SEQUENCE [LARGE SCALE GENOMIC DNA]</scope>
    <source>
        <strain evidence="3">CGMCC 1.3704</strain>
    </source>
</reference>
<dbReference type="EMBL" id="FOSB01000002">
    <property type="protein sequence ID" value="SFJ50920.1"/>
    <property type="molecule type" value="Genomic_DNA"/>
</dbReference>
<dbReference type="PANTHER" id="PTHR12110:SF41">
    <property type="entry name" value="INOSOSE DEHYDRATASE"/>
    <property type="match status" value="1"/>
</dbReference>
<dbReference type="InterPro" id="IPR050312">
    <property type="entry name" value="IolE/XylAMocC-like"/>
</dbReference>
<dbReference type="AlphaFoldDB" id="A0A1I3RY15"/>
<dbReference type="Proteomes" id="UP000183557">
    <property type="component" value="Unassembled WGS sequence"/>
</dbReference>
<protein>
    <submittedName>
        <fullName evidence="2">Inosose dehydratase</fullName>
    </submittedName>
</protein>
<dbReference type="RefSeq" id="WP_075035516.1">
    <property type="nucleotide sequence ID" value="NZ_FOSB01000002.1"/>
</dbReference>
<dbReference type="PANTHER" id="PTHR12110">
    <property type="entry name" value="HYDROXYPYRUVATE ISOMERASE"/>
    <property type="match status" value="1"/>
</dbReference>
<dbReference type="Pfam" id="PF01261">
    <property type="entry name" value="AP_endonuc_2"/>
    <property type="match status" value="1"/>
</dbReference>
<organism evidence="2 3">
    <name type="scientific">Halobacillus dabanensis</name>
    <dbReference type="NCBI Taxonomy" id="240302"/>
    <lineage>
        <taxon>Bacteria</taxon>
        <taxon>Bacillati</taxon>
        <taxon>Bacillota</taxon>
        <taxon>Bacilli</taxon>
        <taxon>Bacillales</taxon>
        <taxon>Bacillaceae</taxon>
        <taxon>Halobacillus</taxon>
    </lineage>
</organism>
<evidence type="ECO:0000313" key="2">
    <source>
        <dbReference type="EMBL" id="SFJ50920.1"/>
    </source>
</evidence>
<evidence type="ECO:0000259" key="1">
    <source>
        <dbReference type="Pfam" id="PF01261"/>
    </source>
</evidence>
<dbReference type="Gene3D" id="3.20.20.150">
    <property type="entry name" value="Divalent-metal-dependent TIM barrel enzymes"/>
    <property type="match status" value="1"/>
</dbReference>
<dbReference type="SUPFAM" id="SSF51658">
    <property type="entry name" value="Xylose isomerase-like"/>
    <property type="match status" value="1"/>
</dbReference>
<gene>
    <name evidence="2" type="ORF">SAMN04487936_102452</name>
</gene>
<dbReference type="OrthoDB" id="9779184at2"/>
<name>A0A1I3RY15_HALDA</name>